<proteinExistence type="predicted"/>
<feature type="region of interest" description="Disordered" evidence="6">
    <location>
        <begin position="1"/>
        <end position="76"/>
    </location>
</feature>
<dbReference type="SUPFAM" id="SSF54928">
    <property type="entry name" value="RNA-binding domain, RBD"/>
    <property type="match status" value="1"/>
</dbReference>
<evidence type="ECO:0000313" key="8">
    <source>
        <dbReference type="EMBL" id="CCF48700.1"/>
    </source>
</evidence>
<feature type="compositionally biased region" description="Low complexity" evidence="6">
    <location>
        <begin position="441"/>
        <end position="454"/>
    </location>
</feature>
<keyword evidence="3" id="KW-0694">RNA-binding</keyword>
<dbReference type="OMA" id="CDYSAYK"/>
<accession>I2FP57</accession>
<dbReference type="Gene3D" id="3.30.70.330">
    <property type="match status" value="1"/>
</dbReference>
<evidence type="ECO:0000256" key="2">
    <source>
        <dbReference type="ARBA" id="ARBA00022664"/>
    </source>
</evidence>
<dbReference type="eggNOG" id="KOG1996">
    <property type="taxonomic scope" value="Eukaryota"/>
</dbReference>
<dbReference type="GO" id="GO:0003723">
    <property type="term" value="F:RNA binding"/>
    <property type="evidence" value="ECO:0007669"/>
    <property type="project" value="UniProtKB-KW"/>
</dbReference>
<dbReference type="InterPro" id="IPR035979">
    <property type="entry name" value="RBD_domain_sf"/>
</dbReference>
<comment type="caution">
    <text evidence="8">The sequence shown here is derived from an EMBL/GenBank/DDBJ whole genome shotgun (WGS) entry which is preliminary data.</text>
</comment>
<feature type="compositionally biased region" description="Acidic residues" evidence="6">
    <location>
        <begin position="323"/>
        <end position="336"/>
    </location>
</feature>
<reference evidence="8 9" key="1">
    <citation type="journal article" date="2012" name="Plant Cell">
        <title>Genome comparison of barley and maize smut fungi reveals targeted loss of RNA silencing components and species-specific presence of transposable elements.</title>
        <authorList>
            <person name="Laurie J.D."/>
            <person name="Ali S."/>
            <person name="Linning R."/>
            <person name="Mannhaupt G."/>
            <person name="Wong P."/>
            <person name="Gueldener U."/>
            <person name="Muensterkoetter M."/>
            <person name="Moore R."/>
            <person name="Kahmann R."/>
            <person name="Bakkeren G."/>
            <person name="Schirawski J."/>
        </authorList>
    </citation>
    <scope>NUCLEOTIDE SEQUENCE [LARGE SCALE GENOMIC DNA]</scope>
    <source>
        <strain evidence="9">Uh4875-4</strain>
    </source>
</reference>
<comment type="subcellular location">
    <subcellularLocation>
        <location evidence="1">Nucleus</location>
    </subcellularLocation>
</comment>
<feature type="region of interest" description="Disordered" evidence="6">
    <location>
        <begin position="403"/>
        <end position="454"/>
    </location>
</feature>
<dbReference type="PROSITE" id="PS50174">
    <property type="entry name" value="G_PATCH"/>
    <property type="match status" value="1"/>
</dbReference>
<evidence type="ECO:0000256" key="4">
    <source>
        <dbReference type="ARBA" id="ARBA00023187"/>
    </source>
</evidence>
<dbReference type="InterPro" id="IPR000467">
    <property type="entry name" value="G_patch_dom"/>
</dbReference>
<dbReference type="EMBL" id="CAGI01000136">
    <property type="protein sequence ID" value="CCF48700.1"/>
    <property type="molecule type" value="Genomic_DNA"/>
</dbReference>
<evidence type="ECO:0000313" key="9">
    <source>
        <dbReference type="Proteomes" id="UP000006174"/>
    </source>
</evidence>
<feature type="compositionally biased region" description="Polar residues" evidence="6">
    <location>
        <begin position="31"/>
        <end position="76"/>
    </location>
</feature>
<organism evidence="8 9">
    <name type="scientific">Ustilago hordei</name>
    <name type="common">Barley covered smut fungus</name>
    <dbReference type="NCBI Taxonomy" id="120017"/>
    <lineage>
        <taxon>Eukaryota</taxon>
        <taxon>Fungi</taxon>
        <taxon>Dikarya</taxon>
        <taxon>Basidiomycota</taxon>
        <taxon>Ustilaginomycotina</taxon>
        <taxon>Ustilaginomycetes</taxon>
        <taxon>Ustilaginales</taxon>
        <taxon>Ustilaginaceae</taxon>
        <taxon>Ustilago</taxon>
    </lineage>
</organism>
<protein>
    <recommendedName>
        <fullName evidence="7">G-patch domain-containing protein</fullName>
    </recommendedName>
</protein>
<gene>
    <name evidence="8" type="ORF">UHOR_06602</name>
</gene>
<evidence type="ECO:0000256" key="6">
    <source>
        <dbReference type="SAM" id="MobiDB-lite"/>
    </source>
</evidence>
<keyword evidence="5" id="KW-0539">Nucleus</keyword>
<keyword evidence="2" id="KW-0507">mRNA processing</keyword>
<evidence type="ECO:0000259" key="7">
    <source>
        <dbReference type="PROSITE" id="PS50174"/>
    </source>
</evidence>
<dbReference type="GO" id="GO:0071011">
    <property type="term" value="C:precatalytic spliceosome"/>
    <property type="evidence" value="ECO:0007669"/>
    <property type="project" value="TreeGrafter"/>
</dbReference>
<dbReference type="InterPro" id="IPR040052">
    <property type="entry name" value="RBM17"/>
</dbReference>
<dbReference type="STRING" id="1128400.I2FP57"/>
<feature type="compositionally biased region" description="Pro residues" evidence="6">
    <location>
        <begin position="430"/>
        <end position="440"/>
    </location>
</feature>
<feature type="compositionally biased region" description="Basic residues" evidence="6">
    <location>
        <begin position="265"/>
        <end position="277"/>
    </location>
</feature>
<dbReference type="GO" id="GO:0045292">
    <property type="term" value="P:mRNA cis splicing, via spliceosome"/>
    <property type="evidence" value="ECO:0007669"/>
    <property type="project" value="InterPro"/>
</dbReference>
<dbReference type="Proteomes" id="UP000006174">
    <property type="component" value="Unassembled WGS sequence"/>
</dbReference>
<evidence type="ECO:0000256" key="5">
    <source>
        <dbReference type="ARBA" id="ARBA00023242"/>
    </source>
</evidence>
<feature type="region of interest" description="Disordered" evidence="6">
    <location>
        <begin position="230"/>
        <end position="293"/>
    </location>
</feature>
<feature type="region of interest" description="Disordered" evidence="6">
    <location>
        <begin position="131"/>
        <end position="173"/>
    </location>
</feature>
<name>I2FP57_USTHO</name>
<keyword evidence="4" id="KW-0508">mRNA splicing</keyword>
<dbReference type="Pfam" id="PF01585">
    <property type="entry name" value="G-patch"/>
    <property type="match status" value="1"/>
</dbReference>
<dbReference type="InterPro" id="IPR003954">
    <property type="entry name" value="RRM_euk-type"/>
</dbReference>
<sequence length="666" mass="72122">MPPPPPNQAGTFRGASLYSGIFDQQDPPPQENKSASPSQQAGPSITTEFSAPSSRPDSATSDSKSTGTLPTSTRASFLPTSLVLCGGVGWSAALRFAPRKAATNAKAKTRRNAAFVASFTAPTVSEAVENVPKGALSRAPGVAPKPPSSDEKGKSSETIPDIKEGSERGVGKVDTSHLNLTALALPTTENDDTQLAAQLAKYPVLEAPPFLLPPEQVEREKMLMRQYNAPAGRGWNEGDDEGGKWEEDGEEQDVNGFLATNAGRKAARRKQRKRKRGSPPPGPNMNSEYDPRIPNDYIAYKTMLFERRKAELEHQIWVRELEEHGEEEGRDEEEQEKEERSVGGIPPPPPQAAPIAVAKQPSSGQEAYAHRLAMSNPIPTQPQTGEEAYQQRLAMSGEEAYQRRVALSQQQHPQASHPQASQGIPTGPEAGPPGPPPGAAPEPRSASPTQLDVAARQTAAAAIAARLVQSQTRSFPSNRIAICTSSAGKDDTRSFAERYMTSQGYIPGQGIGAAGNKGITTPLTVSQNLSSSQKGSIIHPDQKTQQQEELSKFGVPSRIIVLLNMITLSDLQREEEREELIEDIAAECGKYGIVKRILPFQLGGAEGGQEGQVRMFVEFSGEAAGWKAVRGLDGRWFEGRQVRAFYYHEEAFLQQQYDLLLSRPHT</sequence>
<dbReference type="InterPro" id="IPR012677">
    <property type="entry name" value="Nucleotide-bd_a/b_plait_sf"/>
</dbReference>
<dbReference type="AlphaFoldDB" id="I2FP57"/>
<feature type="domain" description="G-patch" evidence="7">
    <location>
        <begin position="492"/>
        <end position="535"/>
    </location>
</feature>
<dbReference type="PANTHER" id="PTHR13288:SF8">
    <property type="entry name" value="SPLICING FACTOR 45"/>
    <property type="match status" value="1"/>
</dbReference>
<dbReference type="FunFam" id="3.30.70.330:FF:000382">
    <property type="entry name" value="G-patch domain-containing protein"/>
    <property type="match status" value="1"/>
</dbReference>
<feature type="region of interest" description="Disordered" evidence="6">
    <location>
        <begin position="321"/>
        <end position="389"/>
    </location>
</feature>
<feature type="compositionally biased region" description="Basic and acidic residues" evidence="6">
    <location>
        <begin position="148"/>
        <end position="173"/>
    </location>
</feature>
<dbReference type="HOGENOM" id="CLU_429703_0_0_1"/>
<evidence type="ECO:0000256" key="1">
    <source>
        <dbReference type="ARBA" id="ARBA00004123"/>
    </source>
</evidence>
<keyword evidence="9" id="KW-1185">Reference proteome</keyword>
<dbReference type="PANTHER" id="PTHR13288">
    <property type="entry name" value="SPLICING FACTOR 45 SPF45"/>
    <property type="match status" value="1"/>
</dbReference>
<feature type="compositionally biased region" description="Low complexity" evidence="6">
    <location>
        <begin position="409"/>
        <end position="429"/>
    </location>
</feature>
<dbReference type="SMART" id="SM00361">
    <property type="entry name" value="RRM_1"/>
    <property type="match status" value="1"/>
</dbReference>
<evidence type="ECO:0000256" key="3">
    <source>
        <dbReference type="ARBA" id="ARBA00022884"/>
    </source>
</evidence>